<reference evidence="2 3" key="1">
    <citation type="submission" date="2019-10" db="EMBL/GenBank/DDBJ databases">
        <authorList>
            <person name="Popova A.V."/>
            <person name="Shneider M.M."/>
            <person name="Mikhailova Y.V."/>
            <person name="Shagin D.A."/>
        </authorList>
    </citation>
    <scope>NUCLEOTIDE SEQUENCE [LARGE SCALE GENOMIC DNA]</scope>
</reference>
<feature type="transmembrane region" description="Helical" evidence="1">
    <location>
        <begin position="7"/>
        <end position="27"/>
    </location>
</feature>
<keyword evidence="1" id="KW-1133">Transmembrane helix</keyword>
<proteinExistence type="predicted"/>
<accession>A0A6M3ALB5</accession>
<keyword evidence="1" id="KW-0812">Transmembrane</keyword>
<evidence type="ECO:0000313" key="3">
    <source>
        <dbReference type="Proteomes" id="UP000502001"/>
    </source>
</evidence>
<sequence>MLEFITAIVLYLICAVCTVKSILYFHWDKQRYKDLDEHDQGLILVCLVFWWIVIIFILYMEVGNLLDKWLRKIL</sequence>
<keyword evidence="3" id="KW-1185">Reference proteome</keyword>
<protein>
    <submittedName>
        <fullName evidence="2">Uncharacterized protein</fullName>
    </submittedName>
</protein>
<keyword evidence="1" id="KW-0472">Membrane</keyword>
<name>A0A6M3ALB5_9CAUD</name>
<organism evidence="2 3">
    <name type="scientific">Acinetobacter phage vB_AbaP_APK87</name>
    <dbReference type="NCBI Taxonomy" id="2664209"/>
    <lineage>
        <taxon>Viruses</taxon>
        <taxon>Duplodnaviria</taxon>
        <taxon>Heunggongvirae</taxon>
        <taxon>Uroviricota</taxon>
        <taxon>Caudoviricetes</taxon>
        <taxon>Autographivirales</taxon>
        <taxon>Autoscriptoviridae</taxon>
        <taxon>Beijerinckvirinae</taxon>
        <taxon>Friunavirus</taxon>
        <taxon>Friunavirus APK87</taxon>
    </lineage>
</organism>
<feature type="transmembrane region" description="Helical" evidence="1">
    <location>
        <begin position="42"/>
        <end position="62"/>
    </location>
</feature>
<dbReference type="EMBL" id="MN604239">
    <property type="protein sequence ID" value="QGK90474.1"/>
    <property type="molecule type" value="Genomic_DNA"/>
</dbReference>
<evidence type="ECO:0000256" key="1">
    <source>
        <dbReference type="SAM" id="Phobius"/>
    </source>
</evidence>
<gene>
    <name evidence="2" type="ORF">APK87_24</name>
</gene>
<evidence type="ECO:0000313" key="2">
    <source>
        <dbReference type="EMBL" id="QGK90474.1"/>
    </source>
</evidence>
<dbReference type="Proteomes" id="UP000502001">
    <property type="component" value="Segment"/>
</dbReference>